<gene>
    <name evidence="1" type="ORF">GHK86_10550</name>
</gene>
<keyword evidence="2" id="KW-1185">Reference proteome</keyword>
<organism evidence="1 2">
    <name type="scientific">Acidiferrimicrobium australe</name>
    <dbReference type="NCBI Taxonomy" id="2664430"/>
    <lineage>
        <taxon>Bacteria</taxon>
        <taxon>Bacillati</taxon>
        <taxon>Actinomycetota</taxon>
        <taxon>Acidimicrobiia</taxon>
        <taxon>Acidimicrobiales</taxon>
        <taxon>Acidimicrobiaceae</taxon>
        <taxon>Acidiferrimicrobium</taxon>
    </lineage>
</organism>
<evidence type="ECO:0000313" key="1">
    <source>
        <dbReference type="EMBL" id="MST33157.1"/>
    </source>
</evidence>
<protein>
    <submittedName>
        <fullName evidence="1">Uncharacterized protein</fullName>
    </submittedName>
</protein>
<dbReference type="EMBL" id="WJHE01000502">
    <property type="protein sequence ID" value="MST33157.1"/>
    <property type="molecule type" value="Genomic_DNA"/>
</dbReference>
<sequence length="178" mass="17981">MTAAAVVVVDAGADLAETLSRVEDWLRWCTPRTAQGADRLDAGAAAAAAVAGALRRSSRRVSTLDGAELAAVCVLPGDLAATLAALQAAAVEADEPGPPGGPEALAFLARCCEHAGDPETRLLAAVALATPGDRPALLDGTGLLAYRRLVAATIRDPLDAFVALPPPRGPFPSAGIGW</sequence>
<dbReference type="Proteomes" id="UP000437736">
    <property type="component" value="Unassembled WGS sequence"/>
</dbReference>
<accession>A0ABW9QTZ4</accession>
<comment type="caution">
    <text evidence="1">The sequence shown here is derived from an EMBL/GenBank/DDBJ whole genome shotgun (WGS) entry which is preliminary data.</text>
</comment>
<proteinExistence type="predicted"/>
<reference evidence="1 2" key="1">
    <citation type="submission" date="2019-11" db="EMBL/GenBank/DDBJ databases">
        <title>Acidiferrimicrobium australis gen. nov., sp. nov., an acidophilic and obligately heterotrophic, member of the Actinobacteria that catalyses dissimilatory oxido- reduction of iron isolated from metal-rich acidic water in Chile.</title>
        <authorList>
            <person name="Gonzalez D."/>
            <person name="Huber K."/>
            <person name="Hedrich S."/>
            <person name="Rojas-Villalobos C."/>
            <person name="Quatrini R."/>
            <person name="Dinamarca M.A."/>
            <person name="Schwarz A."/>
            <person name="Canales C."/>
            <person name="Nancucheo I."/>
        </authorList>
    </citation>
    <scope>NUCLEOTIDE SEQUENCE [LARGE SCALE GENOMIC DNA]</scope>
    <source>
        <strain evidence="1 2">USS-CCA1</strain>
    </source>
</reference>
<evidence type="ECO:0000313" key="2">
    <source>
        <dbReference type="Proteomes" id="UP000437736"/>
    </source>
</evidence>
<name>A0ABW9QTZ4_9ACTN</name>